<reference evidence="1" key="2">
    <citation type="journal article" date="2015" name="Data Brief">
        <title>Shoot transcriptome of the giant reed, Arundo donax.</title>
        <authorList>
            <person name="Barrero R.A."/>
            <person name="Guerrero F.D."/>
            <person name="Moolhuijzen P."/>
            <person name="Goolsby J.A."/>
            <person name="Tidwell J."/>
            <person name="Bellgard S.E."/>
            <person name="Bellgard M.I."/>
        </authorList>
    </citation>
    <scope>NUCLEOTIDE SEQUENCE</scope>
    <source>
        <tissue evidence="1">Shoot tissue taken approximately 20 cm above the soil surface</tissue>
    </source>
</reference>
<accession>A0A0A8ZS62</accession>
<protein>
    <submittedName>
        <fullName evidence="1">Uncharacterized protein</fullName>
    </submittedName>
</protein>
<evidence type="ECO:0000313" key="1">
    <source>
        <dbReference type="EMBL" id="JAD42269.1"/>
    </source>
</evidence>
<proteinExistence type="predicted"/>
<organism evidence="1">
    <name type="scientific">Arundo donax</name>
    <name type="common">Giant reed</name>
    <name type="synonym">Donax arundinaceus</name>
    <dbReference type="NCBI Taxonomy" id="35708"/>
    <lineage>
        <taxon>Eukaryota</taxon>
        <taxon>Viridiplantae</taxon>
        <taxon>Streptophyta</taxon>
        <taxon>Embryophyta</taxon>
        <taxon>Tracheophyta</taxon>
        <taxon>Spermatophyta</taxon>
        <taxon>Magnoliopsida</taxon>
        <taxon>Liliopsida</taxon>
        <taxon>Poales</taxon>
        <taxon>Poaceae</taxon>
        <taxon>PACMAD clade</taxon>
        <taxon>Arundinoideae</taxon>
        <taxon>Arundineae</taxon>
        <taxon>Arundo</taxon>
    </lineage>
</organism>
<dbReference type="AlphaFoldDB" id="A0A0A8ZS62"/>
<name>A0A0A8ZS62_ARUDO</name>
<sequence>MLLLLLEFSELLLEMSFRRVIDW</sequence>
<dbReference type="EMBL" id="GBRH01255626">
    <property type="protein sequence ID" value="JAD42269.1"/>
    <property type="molecule type" value="Transcribed_RNA"/>
</dbReference>
<reference evidence="1" key="1">
    <citation type="submission" date="2014-09" db="EMBL/GenBank/DDBJ databases">
        <authorList>
            <person name="Magalhaes I.L.F."/>
            <person name="Oliveira U."/>
            <person name="Santos F.R."/>
            <person name="Vidigal T.H.D.A."/>
            <person name="Brescovit A.D."/>
            <person name="Santos A.J."/>
        </authorList>
    </citation>
    <scope>NUCLEOTIDE SEQUENCE</scope>
    <source>
        <tissue evidence="1">Shoot tissue taken approximately 20 cm above the soil surface</tissue>
    </source>
</reference>